<gene>
    <name evidence="11" type="ORF">BRADI_4g03450v3</name>
</gene>
<evidence type="ECO:0000256" key="6">
    <source>
        <dbReference type="ARBA" id="ARBA00022989"/>
    </source>
</evidence>
<dbReference type="ExpressionAtlas" id="A0A0Q3EIE9">
    <property type="expression patterns" value="baseline and differential"/>
</dbReference>
<dbReference type="PANTHER" id="PTHR47947">
    <property type="entry name" value="CYTOCHROME P450 82C3-RELATED"/>
    <property type="match status" value="1"/>
</dbReference>
<evidence type="ECO:0000256" key="1">
    <source>
        <dbReference type="ARBA" id="ARBA00004167"/>
    </source>
</evidence>
<evidence type="ECO:0000256" key="3">
    <source>
        <dbReference type="ARBA" id="ARBA00022617"/>
    </source>
</evidence>
<dbReference type="SUPFAM" id="SSF48264">
    <property type="entry name" value="Cytochrome P450"/>
    <property type="match status" value="1"/>
</dbReference>
<evidence type="ECO:0000313" key="11">
    <source>
        <dbReference type="EMBL" id="KQJ86124.1"/>
    </source>
</evidence>
<dbReference type="InParanoid" id="A0A0Q3EIE9"/>
<evidence type="ECO:0000313" key="13">
    <source>
        <dbReference type="Proteomes" id="UP000008810"/>
    </source>
</evidence>
<comment type="subcellular location">
    <subcellularLocation>
        <location evidence="1">Membrane</location>
        <topology evidence="1">Single-pass membrane protein</topology>
    </subcellularLocation>
</comment>
<keyword evidence="13" id="KW-1185">Reference proteome</keyword>
<evidence type="ECO:0000256" key="5">
    <source>
        <dbReference type="ARBA" id="ARBA00022723"/>
    </source>
</evidence>
<dbReference type="PANTHER" id="PTHR47947:SF62">
    <property type="entry name" value="CYTOCHROME P450, FAMILY 81, SUBFAMILY D, POLYPEPTIDE 5"/>
    <property type="match status" value="1"/>
</dbReference>
<dbReference type="GO" id="GO:0020037">
    <property type="term" value="F:heme binding"/>
    <property type="evidence" value="ECO:0007669"/>
    <property type="project" value="InterPro"/>
</dbReference>
<dbReference type="InterPro" id="IPR002401">
    <property type="entry name" value="Cyt_P450_E_grp-I"/>
</dbReference>
<accession>A0A0Q3EIE9</accession>
<dbReference type="GO" id="GO:0016020">
    <property type="term" value="C:membrane"/>
    <property type="evidence" value="ECO:0007669"/>
    <property type="project" value="UniProtKB-SubCell"/>
</dbReference>
<keyword evidence="5" id="KW-0479">Metal-binding</keyword>
<keyword evidence="7" id="KW-0560">Oxidoreductase</keyword>
<evidence type="ECO:0000256" key="8">
    <source>
        <dbReference type="ARBA" id="ARBA00023004"/>
    </source>
</evidence>
<dbReference type="InterPro" id="IPR001128">
    <property type="entry name" value="Cyt_P450"/>
</dbReference>
<keyword evidence="3" id="KW-0349">Heme</keyword>
<dbReference type="Gene3D" id="1.10.630.10">
    <property type="entry name" value="Cytochrome P450"/>
    <property type="match status" value="1"/>
</dbReference>
<evidence type="ECO:0000256" key="4">
    <source>
        <dbReference type="ARBA" id="ARBA00022692"/>
    </source>
</evidence>
<dbReference type="Gramene" id="KQJ86124">
    <property type="protein sequence ID" value="KQJ86124"/>
    <property type="gene ID" value="BRADI_4g03450v3"/>
</dbReference>
<evidence type="ECO:0000256" key="7">
    <source>
        <dbReference type="ARBA" id="ARBA00023002"/>
    </source>
</evidence>
<reference evidence="12" key="3">
    <citation type="submission" date="2018-08" db="UniProtKB">
        <authorList>
            <consortium name="EnsemblPlants"/>
        </authorList>
    </citation>
    <scope>IDENTIFICATION</scope>
    <source>
        <strain evidence="12">cv. Bd21</strain>
    </source>
</reference>
<evidence type="ECO:0000256" key="10">
    <source>
        <dbReference type="SAM" id="Phobius"/>
    </source>
</evidence>
<dbReference type="EnsemblPlants" id="KQJ86124">
    <property type="protein sequence ID" value="KQJ86124"/>
    <property type="gene ID" value="BRADI_4g03450v3"/>
</dbReference>
<dbReference type="InterPro" id="IPR050651">
    <property type="entry name" value="Plant_Cytochrome_P450_Monoox"/>
</dbReference>
<keyword evidence="4 10" id="KW-0812">Transmembrane</keyword>
<organism evidence="11">
    <name type="scientific">Brachypodium distachyon</name>
    <name type="common">Purple false brome</name>
    <name type="synonym">Trachynia distachya</name>
    <dbReference type="NCBI Taxonomy" id="15368"/>
    <lineage>
        <taxon>Eukaryota</taxon>
        <taxon>Viridiplantae</taxon>
        <taxon>Streptophyta</taxon>
        <taxon>Embryophyta</taxon>
        <taxon>Tracheophyta</taxon>
        <taxon>Spermatophyta</taxon>
        <taxon>Magnoliopsida</taxon>
        <taxon>Liliopsida</taxon>
        <taxon>Poales</taxon>
        <taxon>Poaceae</taxon>
        <taxon>BOP clade</taxon>
        <taxon>Pooideae</taxon>
        <taxon>Stipodae</taxon>
        <taxon>Brachypodieae</taxon>
        <taxon>Brachypodium</taxon>
    </lineage>
</organism>
<dbReference type="Proteomes" id="UP000008810">
    <property type="component" value="Chromosome 4"/>
</dbReference>
<dbReference type="EMBL" id="CM000883">
    <property type="protein sequence ID" value="KQJ86124.1"/>
    <property type="molecule type" value="Genomic_DNA"/>
</dbReference>
<keyword evidence="9 10" id="KW-0472">Membrane</keyword>
<sequence length="324" mass="35510">MDEANSVSPVLFFHFSVKSLSYDHEIPKFMALLEGRPSIHTMDIIVCRRQSFPLPSNPIVAMPMPAMDAVTGWMASAVVLLLLLLAAAVFARLMMRRQGDADAPPSPPSSLPLLVHLHLLQKPPLHRSLATLSQAPLHRRMAGRDVEMKKGVIDVLLEQQEADPEQYTDTIIKGIVLALLTEGTDTEAMRKARAEIEASIGTGRLVEEPDIPNLPYLQCVVKETLRLCPVGPVIPAHEGMEDCIVGGFRVRPGTMTLVNAWAIQRDADVWDMSGEFSPERFSDTDMVTAPMLPGEGLAMRVVSLTLAALVQCFEWGCCRGCGYG</sequence>
<evidence type="ECO:0000256" key="2">
    <source>
        <dbReference type="ARBA" id="ARBA00010617"/>
    </source>
</evidence>
<feature type="transmembrane region" description="Helical" evidence="10">
    <location>
        <begin position="70"/>
        <end position="91"/>
    </location>
</feature>
<name>A0A0Q3EIE9_BRADI</name>
<comment type="similarity">
    <text evidence="2">Belongs to the cytochrome P450 family.</text>
</comment>
<protein>
    <recommendedName>
        <fullName evidence="14">Cytochrome P450</fullName>
    </recommendedName>
</protein>
<reference evidence="11" key="2">
    <citation type="submission" date="2017-06" db="EMBL/GenBank/DDBJ databases">
        <title>WGS assembly of Brachypodium distachyon.</title>
        <authorList>
            <consortium name="The International Brachypodium Initiative"/>
            <person name="Lucas S."/>
            <person name="Harmon-Smith M."/>
            <person name="Lail K."/>
            <person name="Tice H."/>
            <person name="Grimwood J."/>
            <person name="Bruce D."/>
            <person name="Barry K."/>
            <person name="Shu S."/>
            <person name="Lindquist E."/>
            <person name="Wang M."/>
            <person name="Pitluck S."/>
            <person name="Vogel J.P."/>
            <person name="Garvin D.F."/>
            <person name="Mockler T.C."/>
            <person name="Schmutz J."/>
            <person name="Rokhsar D."/>
            <person name="Bevan M.W."/>
        </authorList>
    </citation>
    <scope>NUCLEOTIDE SEQUENCE</scope>
    <source>
        <strain evidence="11">Bd21</strain>
    </source>
</reference>
<evidence type="ECO:0000256" key="9">
    <source>
        <dbReference type="ARBA" id="ARBA00023136"/>
    </source>
</evidence>
<dbReference type="InterPro" id="IPR036396">
    <property type="entry name" value="Cyt_P450_sf"/>
</dbReference>
<dbReference type="GO" id="GO:0005506">
    <property type="term" value="F:iron ion binding"/>
    <property type="evidence" value="ECO:0007669"/>
    <property type="project" value="InterPro"/>
</dbReference>
<dbReference type="GO" id="GO:0004497">
    <property type="term" value="F:monooxygenase activity"/>
    <property type="evidence" value="ECO:0007669"/>
    <property type="project" value="InterPro"/>
</dbReference>
<dbReference type="AlphaFoldDB" id="A0A0Q3EIE9"/>
<evidence type="ECO:0000313" key="12">
    <source>
        <dbReference type="EnsemblPlants" id="KQJ86124"/>
    </source>
</evidence>
<proteinExistence type="inferred from homology"/>
<dbReference type="OrthoDB" id="2789670at2759"/>
<dbReference type="Pfam" id="PF00067">
    <property type="entry name" value="p450"/>
    <property type="match status" value="1"/>
</dbReference>
<keyword evidence="6 10" id="KW-1133">Transmembrane helix</keyword>
<dbReference type="PRINTS" id="PR00463">
    <property type="entry name" value="EP450I"/>
</dbReference>
<reference evidence="11 12" key="1">
    <citation type="journal article" date="2010" name="Nature">
        <title>Genome sequencing and analysis of the model grass Brachypodium distachyon.</title>
        <authorList>
            <consortium name="International Brachypodium Initiative"/>
        </authorList>
    </citation>
    <scope>NUCLEOTIDE SEQUENCE [LARGE SCALE GENOMIC DNA]</scope>
    <source>
        <strain evidence="11 12">Bd21</strain>
    </source>
</reference>
<evidence type="ECO:0008006" key="14">
    <source>
        <dbReference type="Google" id="ProtNLM"/>
    </source>
</evidence>
<keyword evidence="8" id="KW-0408">Iron</keyword>
<dbReference type="GO" id="GO:0016705">
    <property type="term" value="F:oxidoreductase activity, acting on paired donors, with incorporation or reduction of molecular oxygen"/>
    <property type="evidence" value="ECO:0007669"/>
    <property type="project" value="InterPro"/>
</dbReference>